<evidence type="ECO:0000313" key="1">
    <source>
        <dbReference type="EMBL" id="MEM5403717.1"/>
    </source>
</evidence>
<organism evidence="1 2">
    <name type="scientific">Paraburkholderia unamae</name>
    <dbReference type="NCBI Taxonomy" id="219649"/>
    <lineage>
        <taxon>Bacteria</taxon>
        <taxon>Pseudomonadati</taxon>
        <taxon>Pseudomonadota</taxon>
        <taxon>Betaproteobacteria</taxon>
        <taxon>Burkholderiales</taxon>
        <taxon>Burkholderiaceae</taxon>
        <taxon>Paraburkholderia</taxon>
    </lineage>
</organism>
<dbReference type="Proteomes" id="UP001392318">
    <property type="component" value="Unassembled WGS sequence"/>
</dbReference>
<keyword evidence="2" id="KW-1185">Reference proteome</keyword>
<comment type="caution">
    <text evidence="1">The sequence shown here is derived from an EMBL/GenBank/DDBJ whole genome shotgun (WGS) entry which is preliminary data.</text>
</comment>
<reference evidence="1" key="1">
    <citation type="submission" date="2024-01" db="EMBL/GenBank/DDBJ databases">
        <title>The diversity of rhizobia nodulating Mimosa spp. in eleven states of Brazil covering several biomes is determined by host plant, location, and edaphic factors.</title>
        <authorList>
            <person name="Rouws L."/>
            <person name="Barauna A."/>
            <person name="Beukes C."/>
            <person name="De Faria S.M."/>
            <person name="Gross E."/>
            <person name="Dos Reis Junior F.B."/>
            <person name="Simon M."/>
            <person name="Maluk M."/>
            <person name="Odee D.W."/>
            <person name="Kenicer G."/>
            <person name="Young J.P.W."/>
            <person name="Reis V.M."/>
            <person name="Zilli J."/>
            <person name="James E.K."/>
        </authorList>
    </citation>
    <scope>NUCLEOTIDE SEQUENCE</scope>
    <source>
        <strain evidence="1">JPY452</strain>
    </source>
</reference>
<sequence length="687" mass="70551">MTRQAFVYAAWGLALVTALSGCGGGGTPSAANRTISGNAAIGSSGSASSTLNKMLVIELDGVTYSALTAGISGGTLPNLAKLNIAPAYSGGVNSTLSQQPNLDMPGWATIVTGSWADRHQIESDAPNQALHAPTVFSILKSAGAGKLGAAVDSPGFASILTPDQNAGYIDTVVNCASVDSCVTTQGKSMIDNGYSLVVAQYHSAEDAALNWGLNSSNYSATLAQLDSAVGTLVGDVSQRSGENWLVLVTTSHGLNAAGGTDALPLAPESTSFIGINQQPNGRLTNPAAPTSLADLYTRASIADITPTLLAYWGALPSAVAYALDGGELVGQQPVSQLIGVTGSDNASTVLSWTPPSSGAISVLRNGQQIATLPAGTTTYTDSQLGVSTTGAYTFNYVVAAGNAPLASLIQIEYVAPPPPPPPPPPLATTLTNGLSTYYPFGVLPAADKMAASTLGPWAADANGGSLTPDPFGGQGLKVDTNIVDTNGYDGYKLVQNNDVTKQPQFTMGFWVMTSCQNLTGNGTPIFSNKNYYSGGNPGIAIALFPGSGTSCNVRFNIGDGTTRNDMNSATITANKWAYVAFTIDTIGKSMTGYVFDPVLGEEKYTASVTVTASKLPGLGAFGLNEDGTGQYYMNACKDTPPYTPGKCAATPPDVQSFSDLALWNRTVTEAELKTVFASGKPLSTLLP</sequence>
<accession>A0ACC6RQ93</accession>
<proteinExistence type="predicted"/>
<evidence type="ECO:0000313" key="2">
    <source>
        <dbReference type="Proteomes" id="UP001392318"/>
    </source>
</evidence>
<gene>
    <name evidence="1" type="ORF">VSR83_27395</name>
</gene>
<name>A0ACC6RQ93_9BURK</name>
<dbReference type="EMBL" id="JAYMRU010000023">
    <property type="protein sequence ID" value="MEM5403717.1"/>
    <property type="molecule type" value="Genomic_DNA"/>
</dbReference>
<protein>
    <submittedName>
        <fullName evidence="1">LamG-like jellyroll fold domain-containing protein</fullName>
    </submittedName>
</protein>